<organism evidence="1 2">
    <name type="scientific">Diversispora eburnea</name>
    <dbReference type="NCBI Taxonomy" id="1213867"/>
    <lineage>
        <taxon>Eukaryota</taxon>
        <taxon>Fungi</taxon>
        <taxon>Fungi incertae sedis</taxon>
        <taxon>Mucoromycota</taxon>
        <taxon>Glomeromycotina</taxon>
        <taxon>Glomeromycetes</taxon>
        <taxon>Diversisporales</taxon>
        <taxon>Diversisporaceae</taxon>
        <taxon>Diversispora</taxon>
    </lineage>
</organism>
<dbReference type="EMBL" id="CAJVPK010001106">
    <property type="protein sequence ID" value="CAG8571190.1"/>
    <property type="molecule type" value="Genomic_DNA"/>
</dbReference>
<protein>
    <submittedName>
        <fullName evidence="1">4872_t:CDS:1</fullName>
    </submittedName>
</protein>
<reference evidence="1" key="1">
    <citation type="submission" date="2021-06" db="EMBL/GenBank/DDBJ databases">
        <authorList>
            <person name="Kallberg Y."/>
            <person name="Tangrot J."/>
            <person name="Rosling A."/>
        </authorList>
    </citation>
    <scope>NUCLEOTIDE SEQUENCE</scope>
    <source>
        <strain evidence="1">AZ414A</strain>
    </source>
</reference>
<name>A0A9N9BMJ8_9GLOM</name>
<gene>
    <name evidence="1" type="ORF">DEBURN_LOCUS8090</name>
</gene>
<accession>A0A9N9BMJ8</accession>
<dbReference type="Proteomes" id="UP000789706">
    <property type="component" value="Unassembled WGS sequence"/>
</dbReference>
<keyword evidence="2" id="KW-1185">Reference proteome</keyword>
<sequence length="272" mass="31102">MPRVRKKVKSSRKNIKIANRARLFQSKTVSTSEIINLNTFLEEEPESDLDNEIFSFGASDLNDENIALELFNKLFINENQLIQKKRVYYTGLSSRTNRRKNQKLREAAVGTAQISKFFILCNQQETNSSLLIQNEQSNKNNEEILNTSIQNDNNEDKIENAIKFIENILLENISNTVARIHKGDQYHARCIRKWAKICLEGKHIPINKGKFSSRSLLNDELISFPRVTMILGANCDGYWNGEKLVAQLPDVLVASKMNKGPGGIQPIMRDIF</sequence>
<comment type="caution">
    <text evidence="1">The sequence shown here is derived from an EMBL/GenBank/DDBJ whole genome shotgun (WGS) entry which is preliminary data.</text>
</comment>
<evidence type="ECO:0000313" key="1">
    <source>
        <dbReference type="EMBL" id="CAG8571190.1"/>
    </source>
</evidence>
<proteinExistence type="predicted"/>
<dbReference type="OrthoDB" id="10391943at2759"/>
<evidence type="ECO:0000313" key="2">
    <source>
        <dbReference type="Proteomes" id="UP000789706"/>
    </source>
</evidence>
<dbReference type="AlphaFoldDB" id="A0A9N9BMJ8"/>